<accession>S6AIP0</accession>
<dbReference type="KEGG" id="pre:PCA10_25530"/>
<protein>
    <submittedName>
        <fullName evidence="1">Uncharacterized protein</fullName>
    </submittedName>
</protein>
<name>S6AIP0_METRE</name>
<reference evidence="1 2" key="1">
    <citation type="journal article" date="2013" name="Genome Announc.">
        <title>Complete Genome Sequence of the Carbazole Degrader Pseudomonas resinovorans Strain CA10 (NBRC 106553).</title>
        <authorList>
            <person name="Shintani M."/>
            <person name="Hosoyama A."/>
            <person name="Ohji S."/>
            <person name="Tsuchikane K."/>
            <person name="Takarada H."/>
            <person name="Yamazoe A."/>
            <person name="Fujita N."/>
            <person name="Nojiri H."/>
        </authorList>
    </citation>
    <scope>NUCLEOTIDE SEQUENCE [LARGE SCALE GENOMIC DNA]</scope>
    <source>
        <strain evidence="1 2">NBRC 106553</strain>
    </source>
</reference>
<dbReference type="STRING" id="1245471.PCA10_25530"/>
<gene>
    <name evidence="1" type="ORF">PCA10_25530</name>
</gene>
<evidence type="ECO:0000313" key="1">
    <source>
        <dbReference type="EMBL" id="BAN48285.1"/>
    </source>
</evidence>
<dbReference type="AlphaFoldDB" id="S6AIP0"/>
<dbReference type="Proteomes" id="UP000015503">
    <property type="component" value="Chromosome"/>
</dbReference>
<dbReference type="EMBL" id="AP013068">
    <property type="protein sequence ID" value="BAN48285.1"/>
    <property type="molecule type" value="Genomic_DNA"/>
</dbReference>
<proteinExistence type="predicted"/>
<organism evidence="1 2">
    <name type="scientific">Metapseudomonas resinovorans NBRC 106553</name>
    <dbReference type="NCBI Taxonomy" id="1245471"/>
    <lineage>
        <taxon>Bacteria</taxon>
        <taxon>Pseudomonadati</taxon>
        <taxon>Pseudomonadota</taxon>
        <taxon>Gammaproteobacteria</taxon>
        <taxon>Pseudomonadales</taxon>
        <taxon>Pseudomonadaceae</taxon>
        <taxon>Metapseudomonas</taxon>
    </lineage>
</organism>
<sequence>MDGKHAVVVLTGSGVVNWSSVVIRSPKGLSATRGYLDSGSAAITWSSVPHEFPRQTGAV</sequence>
<dbReference type="HOGENOM" id="CLU_2957226_0_0_6"/>
<keyword evidence="2" id="KW-1185">Reference proteome</keyword>
<evidence type="ECO:0000313" key="2">
    <source>
        <dbReference type="Proteomes" id="UP000015503"/>
    </source>
</evidence>